<reference evidence="3 4" key="1">
    <citation type="submission" date="2019-09" db="EMBL/GenBank/DDBJ databases">
        <authorList>
            <person name="Chandra G."/>
            <person name="Truman W A."/>
        </authorList>
    </citation>
    <scope>NUCLEOTIDE SEQUENCE [LARGE SCALE GENOMIC DNA]</scope>
    <source>
        <strain evidence="3">PS900</strain>
    </source>
</reference>
<dbReference type="InterPro" id="IPR037049">
    <property type="entry name" value="DUF1214_C_sf"/>
</dbReference>
<organism evidence="3 4">
    <name type="scientific">Pseudomonas fluorescens</name>
    <dbReference type="NCBI Taxonomy" id="294"/>
    <lineage>
        <taxon>Bacteria</taxon>
        <taxon>Pseudomonadati</taxon>
        <taxon>Pseudomonadota</taxon>
        <taxon>Gammaproteobacteria</taxon>
        <taxon>Pseudomonadales</taxon>
        <taxon>Pseudomonadaceae</taxon>
        <taxon>Pseudomonas</taxon>
    </lineage>
</organism>
<evidence type="ECO:0008006" key="5">
    <source>
        <dbReference type="Google" id="ProtNLM"/>
    </source>
</evidence>
<accession>A0A8H2NTK6</accession>
<dbReference type="Pfam" id="PF06742">
    <property type="entry name" value="DUF1214"/>
    <property type="match status" value="1"/>
</dbReference>
<gene>
    <name evidence="3" type="ORF">PS900_03576</name>
</gene>
<dbReference type="InterPro" id="IPR037050">
    <property type="entry name" value="DUF1254_sf"/>
</dbReference>
<dbReference type="AlphaFoldDB" id="A0A8H2NTK6"/>
<dbReference type="Gene3D" id="1.10.3360.10">
    <property type="entry name" value="VPA0735-like domain"/>
    <property type="match status" value="1"/>
</dbReference>
<dbReference type="Gene3D" id="2.60.120.600">
    <property type="entry name" value="Domain of unknown function DUF1214, C-terminal domain"/>
    <property type="match status" value="1"/>
</dbReference>
<dbReference type="InterPro" id="IPR010679">
    <property type="entry name" value="DUF1254"/>
</dbReference>
<dbReference type="PANTHER" id="PTHR36509:SF3">
    <property type="entry name" value="SIGNAL PEPTIDE PROTEIN"/>
    <property type="match status" value="1"/>
</dbReference>
<evidence type="ECO:0000313" key="3">
    <source>
        <dbReference type="EMBL" id="VVP15613.1"/>
    </source>
</evidence>
<dbReference type="Pfam" id="PF06863">
    <property type="entry name" value="DUF1254"/>
    <property type="match status" value="1"/>
</dbReference>
<name>A0A8H2NTK6_PSEFL</name>
<feature type="domain" description="DUF1214" evidence="1">
    <location>
        <begin position="375"/>
        <end position="480"/>
    </location>
</feature>
<evidence type="ECO:0000259" key="1">
    <source>
        <dbReference type="Pfam" id="PF06742"/>
    </source>
</evidence>
<dbReference type="InterPro" id="IPR010621">
    <property type="entry name" value="DUF1214"/>
</dbReference>
<proteinExistence type="predicted"/>
<dbReference type="SUPFAM" id="SSF160935">
    <property type="entry name" value="VPA0735-like"/>
    <property type="match status" value="1"/>
</dbReference>
<feature type="domain" description="DUF1254" evidence="2">
    <location>
        <begin position="111"/>
        <end position="212"/>
    </location>
</feature>
<dbReference type="RefSeq" id="WP_150758426.1">
    <property type="nucleotide sequence ID" value="NZ_CABVIE010000011.1"/>
</dbReference>
<comment type="caution">
    <text evidence="3">The sequence shown here is derived from an EMBL/GenBank/DDBJ whole genome shotgun (WGS) entry which is preliminary data.</text>
</comment>
<dbReference type="EMBL" id="CABVIE010000011">
    <property type="protein sequence ID" value="VVP15613.1"/>
    <property type="molecule type" value="Genomic_DNA"/>
</dbReference>
<evidence type="ECO:0000259" key="2">
    <source>
        <dbReference type="Pfam" id="PF06863"/>
    </source>
</evidence>
<dbReference type="Proteomes" id="UP000325723">
    <property type="component" value="Unassembled WGS sequence"/>
</dbReference>
<sequence>MSIYRRDALKMAAGLALLSSIRTTMSDERATRVVDNLKTREALMTFHQGIPTPDTVERLYDEMDFQRATQCYLWSVPIVGMESARQMLVDNADANSGDLVLVHGYRDVSVMLGSNITTPYVFAYFDLSHGPITLHYPAGPTAGSLIDWWDRPLTDVGMTGPDAGNGAVYVLVGPDHVVPTTAPSYAHILHSRTCKVLMFCRGLDLDLDKVAAVFAATRVAHYSSGQDPQPSRLLRFKQEGELTSMAHPNGMAYWSRLTNALHGEPVEERDRWFAAMLRPLGIETNRKFAPDERQRAILGKAALMGEAMAKATASNKRLAGIRYREDTHWEYLIAPHYANEQHGPAGALLEERTAFFYEVTGTSAAVLSKAPGEGSAYLAAYQDKLGAAFDGGRSYRLRVPANVPAKLFWSITLYDTQTRGLIQNPQKIADRSSRQDLLSNPDGSIDVIIGPATPAGYEKNWVPTTPGKSWYTYFRLFGPLEPFFERSWMLADIEPVLLIQDESPRVS</sequence>
<dbReference type="Gene3D" id="2.60.40.1610">
    <property type="entry name" value="Domain of unknown function DUF1254"/>
    <property type="match status" value="1"/>
</dbReference>
<evidence type="ECO:0000313" key="4">
    <source>
        <dbReference type="Proteomes" id="UP000325723"/>
    </source>
</evidence>
<protein>
    <recommendedName>
        <fullName evidence="5">DUF1254 domain-containing protein</fullName>
    </recommendedName>
</protein>
<dbReference type="PANTHER" id="PTHR36509">
    <property type="entry name" value="BLL3101 PROTEIN"/>
    <property type="match status" value="1"/>
</dbReference>